<comment type="caution">
    <text evidence="1">The sequence shown here is derived from an EMBL/GenBank/DDBJ whole genome shotgun (WGS) entry which is preliminary data.</text>
</comment>
<feature type="non-terminal residue" evidence="1">
    <location>
        <position position="1"/>
    </location>
</feature>
<sequence length="50" mass="5911">LIGVKLRLTFIRTVSNLINAPKNYQFDSNIYRFMLFLVVTTSYSIIERLK</sequence>
<name>A0AAD8EE00_DIPPU</name>
<dbReference type="AlphaFoldDB" id="A0AAD8EE00"/>
<dbReference type="Proteomes" id="UP001233999">
    <property type="component" value="Unassembled WGS sequence"/>
</dbReference>
<reference evidence="1" key="1">
    <citation type="journal article" date="2023" name="IScience">
        <title>Live-bearing cockroach genome reveals convergent evolutionary mechanisms linked to viviparity in insects and beyond.</title>
        <authorList>
            <person name="Fouks B."/>
            <person name="Harrison M.C."/>
            <person name="Mikhailova A.A."/>
            <person name="Marchal E."/>
            <person name="English S."/>
            <person name="Carruthers M."/>
            <person name="Jennings E.C."/>
            <person name="Chiamaka E.L."/>
            <person name="Frigard R.A."/>
            <person name="Pippel M."/>
            <person name="Attardo G.M."/>
            <person name="Benoit J.B."/>
            <person name="Bornberg-Bauer E."/>
            <person name="Tobe S.S."/>
        </authorList>
    </citation>
    <scope>NUCLEOTIDE SEQUENCE</scope>
    <source>
        <strain evidence="1">Stay&amp;Tobe</strain>
    </source>
</reference>
<gene>
    <name evidence="1" type="ORF">L9F63_020104</name>
</gene>
<feature type="non-terminal residue" evidence="1">
    <location>
        <position position="50"/>
    </location>
</feature>
<proteinExistence type="predicted"/>
<reference evidence="1" key="2">
    <citation type="submission" date="2023-05" db="EMBL/GenBank/DDBJ databases">
        <authorList>
            <person name="Fouks B."/>
        </authorList>
    </citation>
    <scope>NUCLEOTIDE SEQUENCE</scope>
    <source>
        <strain evidence="1">Stay&amp;Tobe</strain>
        <tissue evidence="1">Testes</tissue>
    </source>
</reference>
<organism evidence="1 2">
    <name type="scientific">Diploptera punctata</name>
    <name type="common">Pacific beetle cockroach</name>
    <dbReference type="NCBI Taxonomy" id="6984"/>
    <lineage>
        <taxon>Eukaryota</taxon>
        <taxon>Metazoa</taxon>
        <taxon>Ecdysozoa</taxon>
        <taxon>Arthropoda</taxon>
        <taxon>Hexapoda</taxon>
        <taxon>Insecta</taxon>
        <taxon>Pterygota</taxon>
        <taxon>Neoptera</taxon>
        <taxon>Polyneoptera</taxon>
        <taxon>Dictyoptera</taxon>
        <taxon>Blattodea</taxon>
        <taxon>Blaberoidea</taxon>
        <taxon>Blaberidae</taxon>
        <taxon>Diplopterinae</taxon>
        <taxon>Diploptera</taxon>
    </lineage>
</organism>
<dbReference type="EMBL" id="JASPKZ010007182">
    <property type="protein sequence ID" value="KAJ9586242.1"/>
    <property type="molecule type" value="Genomic_DNA"/>
</dbReference>
<evidence type="ECO:0000313" key="1">
    <source>
        <dbReference type="EMBL" id="KAJ9586242.1"/>
    </source>
</evidence>
<protein>
    <submittedName>
        <fullName evidence="1">Uncharacterized protein</fullName>
    </submittedName>
</protein>
<evidence type="ECO:0000313" key="2">
    <source>
        <dbReference type="Proteomes" id="UP001233999"/>
    </source>
</evidence>
<keyword evidence="2" id="KW-1185">Reference proteome</keyword>
<accession>A0AAD8EE00</accession>